<feature type="domain" description="HTH lysR-type" evidence="5">
    <location>
        <begin position="2"/>
        <end position="59"/>
    </location>
</feature>
<dbReference type="GO" id="GO:0032993">
    <property type="term" value="C:protein-DNA complex"/>
    <property type="evidence" value="ECO:0007669"/>
    <property type="project" value="TreeGrafter"/>
</dbReference>
<dbReference type="SUPFAM" id="SSF46785">
    <property type="entry name" value="Winged helix' DNA-binding domain"/>
    <property type="match status" value="1"/>
</dbReference>
<dbReference type="Pfam" id="PF00126">
    <property type="entry name" value="HTH_1"/>
    <property type="match status" value="1"/>
</dbReference>
<dbReference type="InterPro" id="IPR036390">
    <property type="entry name" value="WH_DNA-bd_sf"/>
</dbReference>
<dbReference type="Gene3D" id="1.10.10.10">
    <property type="entry name" value="Winged helix-like DNA-binding domain superfamily/Winged helix DNA-binding domain"/>
    <property type="match status" value="1"/>
</dbReference>
<keyword evidence="2" id="KW-0805">Transcription regulation</keyword>
<dbReference type="Pfam" id="PF03466">
    <property type="entry name" value="LysR_substrate"/>
    <property type="match status" value="1"/>
</dbReference>
<dbReference type="InterPro" id="IPR000847">
    <property type="entry name" value="LysR_HTH_N"/>
</dbReference>
<evidence type="ECO:0000313" key="6">
    <source>
        <dbReference type="EMBL" id="QHG65070.1"/>
    </source>
</evidence>
<protein>
    <submittedName>
        <fullName evidence="6">LysR family transcriptional regulator</fullName>
    </submittedName>
</protein>
<dbReference type="PRINTS" id="PR00039">
    <property type="entry name" value="HTHLYSR"/>
</dbReference>
<keyword evidence="4" id="KW-0804">Transcription</keyword>
<accession>A0A6I6XHA1</accession>
<evidence type="ECO:0000259" key="5">
    <source>
        <dbReference type="PROSITE" id="PS50931"/>
    </source>
</evidence>
<dbReference type="PROSITE" id="PS50931">
    <property type="entry name" value="HTH_LYSR"/>
    <property type="match status" value="1"/>
</dbReference>
<keyword evidence="3" id="KW-0238">DNA-binding</keyword>
<dbReference type="Proteomes" id="UP000464480">
    <property type="component" value="Chromosome"/>
</dbReference>
<dbReference type="CDD" id="cd08414">
    <property type="entry name" value="PBP2_LTTR_aromatics_like"/>
    <property type="match status" value="1"/>
</dbReference>
<comment type="similarity">
    <text evidence="1">Belongs to the LysR transcriptional regulatory family.</text>
</comment>
<evidence type="ECO:0000313" key="7">
    <source>
        <dbReference type="Proteomes" id="UP000464480"/>
    </source>
</evidence>
<dbReference type="SUPFAM" id="SSF53850">
    <property type="entry name" value="Periplasmic binding protein-like II"/>
    <property type="match status" value="1"/>
</dbReference>
<gene>
    <name evidence="6" type="ORF">C2H86_11830</name>
</gene>
<name>A0A6I6XHA1_PSEPU</name>
<organism evidence="6 7">
    <name type="scientific">Pseudomonas putida</name>
    <name type="common">Arthrobacter siderocapsulatus</name>
    <dbReference type="NCBI Taxonomy" id="303"/>
    <lineage>
        <taxon>Bacteria</taxon>
        <taxon>Pseudomonadati</taxon>
        <taxon>Pseudomonadota</taxon>
        <taxon>Gammaproteobacteria</taxon>
        <taxon>Pseudomonadales</taxon>
        <taxon>Pseudomonadaceae</taxon>
        <taxon>Pseudomonas</taxon>
    </lineage>
</organism>
<dbReference type="PANTHER" id="PTHR30346">
    <property type="entry name" value="TRANSCRIPTIONAL DUAL REGULATOR HCAR-RELATED"/>
    <property type="match status" value="1"/>
</dbReference>
<evidence type="ECO:0000256" key="3">
    <source>
        <dbReference type="ARBA" id="ARBA00023125"/>
    </source>
</evidence>
<evidence type="ECO:0000256" key="1">
    <source>
        <dbReference type="ARBA" id="ARBA00009437"/>
    </source>
</evidence>
<dbReference type="InterPro" id="IPR005119">
    <property type="entry name" value="LysR_subst-bd"/>
</dbReference>
<dbReference type="Gene3D" id="3.40.190.10">
    <property type="entry name" value="Periplasmic binding protein-like II"/>
    <property type="match status" value="2"/>
</dbReference>
<dbReference type="InterPro" id="IPR036388">
    <property type="entry name" value="WH-like_DNA-bd_sf"/>
</dbReference>
<reference evidence="6 7" key="1">
    <citation type="submission" date="2020-02" db="EMBL/GenBank/DDBJ databases">
        <title>Pseudomonas Putida W5 Complete Genome Assembly.</title>
        <authorList>
            <person name="Yuan Z.-C."/>
            <person name="Shaw G.A."/>
            <person name="Cusano A.D."/>
            <person name="Caddey B.J."/>
            <person name="Weselowski B.J."/>
        </authorList>
    </citation>
    <scope>NUCLEOTIDE SEQUENCE [LARGE SCALE GENOMIC DNA]</scope>
    <source>
        <strain evidence="6 7">W5</strain>
    </source>
</reference>
<evidence type="ECO:0000256" key="4">
    <source>
        <dbReference type="ARBA" id="ARBA00023163"/>
    </source>
</evidence>
<dbReference type="GO" id="GO:0003700">
    <property type="term" value="F:DNA-binding transcription factor activity"/>
    <property type="evidence" value="ECO:0007669"/>
    <property type="project" value="InterPro"/>
</dbReference>
<dbReference type="PANTHER" id="PTHR30346:SF0">
    <property type="entry name" value="HCA OPERON TRANSCRIPTIONAL ACTIVATOR HCAR"/>
    <property type="match status" value="1"/>
</dbReference>
<dbReference type="FunFam" id="1.10.10.10:FF:000001">
    <property type="entry name" value="LysR family transcriptional regulator"/>
    <property type="match status" value="1"/>
</dbReference>
<sequence length="338" mass="37008">MIETRLLRQFIAVAEELHFHKAALRLHMAQPPLSQAISRLEEKLGFSLFLRNKRAVKLTTAGVAFLETAYRTLKELEQGIEYARNVSQGISGKLTITAISIAYYASLLTTLKQFRETYPNVRLTIREMPSASQAKALLAGEADVGFMRKLPLPAGTLESRLMLSEQIVMALPAHHPEARQPVVDLRNFADEDFVFTPQALGSGYHGQLIALCESAGFHPRIVQEAAQIHTQVGLVACGFGVALVPESIAYSALGDRVQFRPIRPIKGQPTPSMGLYMNWNTENASPALGSFIAMLQQGAPQRFADTLQKPLMQEDCDVSALLPGALPDTGDITGTVLQ</sequence>
<dbReference type="EMBL" id="CP026115">
    <property type="protein sequence ID" value="QHG65070.1"/>
    <property type="molecule type" value="Genomic_DNA"/>
</dbReference>
<dbReference type="RefSeq" id="WP_159410420.1">
    <property type="nucleotide sequence ID" value="NZ_CP026115.2"/>
</dbReference>
<dbReference type="AlphaFoldDB" id="A0A6I6XHA1"/>
<proteinExistence type="inferred from homology"/>
<dbReference type="GO" id="GO:0003677">
    <property type="term" value="F:DNA binding"/>
    <property type="evidence" value="ECO:0007669"/>
    <property type="project" value="UniProtKB-KW"/>
</dbReference>
<evidence type="ECO:0000256" key="2">
    <source>
        <dbReference type="ARBA" id="ARBA00023015"/>
    </source>
</evidence>